<evidence type="ECO:0000256" key="5">
    <source>
        <dbReference type="ARBA" id="ARBA00023014"/>
    </source>
</evidence>
<dbReference type="InterPro" id="IPR050584">
    <property type="entry name" value="Cholesterol_7-desaturase"/>
</dbReference>
<organism evidence="7">
    <name type="scientific">marine metagenome</name>
    <dbReference type="NCBI Taxonomy" id="408172"/>
    <lineage>
        <taxon>unclassified sequences</taxon>
        <taxon>metagenomes</taxon>
        <taxon>ecological metagenomes</taxon>
    </lineage>
</organism>
<keyword evidence="2" id="KW-0479">Metal-binding</keyword>
<dbReference type="Gene3D" id="2.102.10.10">
    <property type="entry name" value="Rieske [2Fe-2S] iron-sulphur domain"/>
    <property type="match status" value="1"/>
</dbReference>
<reference evidence="7" key="1">
    <citation type="submission" date="2018-05" db="EMBL/GenBank/DDBJ databases">
        <authorList>
            <person name="Lanie J.A."/>
            <person name="Ng W.-L."/>
            <person name="Kazmierczak K.M."/>
            <person name="Andrzejewski T.M."/>
            <person name="Davidsen T.M."/>
            <person name="Wayne K.J."/>
            <person name="Tettelin H."/>
            <person name="Glass J.I."/>
            <person name="Rusch D."/>
            <person name="Podicherti R."/>
            <person name="Tsui H.-C.T."/>
            <person name="Winkler M.E."/>
        </authorList>
    </citation>
    <scope>NUCLEOTIDE SEQUENCE</scope>
</reference>
<proteinExistence type="predicted"/>
<feature type="non-terminal residue" evidence="7">
    <location>
        <position position="128"/>
    </location>
</feature>
<protein>
    <recommendedName>
        <fullName evidence="6">Rieske domain-containing protein</fullName>
    </recommendedName>
</protein>
<dbReference type="InterPro" id="IPR017941">
    <property type="entry name" value="Rieske_2Fe-2S"/>
</dbReference>
<evidence type="ECO:0000256" key="1">
    <source>
        <dbReference type="ARBA" id="ARBA00022714"/>
    </source>
</evidence>
<feature type="domain" description="Rieske" evidence="6">
    <location>
        <begin position="36"/>
        <end position="128"/>
    </location>
</feature>
<dbReference type="EMBL" id="UINC01074105">
    <property type="protein sequence ID" value="SVC10977.1"/>
    <property type="molecule type" value="Genomic_DNA"/>
</dbReference>
<dbReference type="Pfam" id="PF00355">
    <property type="entry name" value="Rieske"/>
    <property type="match status" value="1"/>
</dbReference>
<dbReference type="PANTHER" id="PTHR21266:SF60">
    <property type="entry name" value="3-KETOSTEROID-9-ALPHA-MONOOXYGENASE, OXYGENASE COMPONENT"/>
    <property type="match status" value="1"/>
</dbReference>
<dbReference type="GO" id="GO:0051537">
    <property type="term" value="F:2 iron, 2 sulfur cluster binding"/>
    <property type="evidence" value="ECO:0007669"/>
    <property type="project" value="UniProtKB-KW"/>
</dbReference>
<evidence type="ECO:0000256" key="2">
    <source>
        <dbReference type="ARBA" id="ARBA00022723"/>
    </source>
</evidence>
<gene>
    <name evidence="7" type="ORF">METZ01_LOCUS263831</name>
</gene>
<name>A0A382JIK6_9ZZZZ</name>
<evidence type="ECO:0000256" key="3">
    <source>
        <dbReference type="ARBA" id="ARBA00023002"/>
    </source>
</evidence>
<dbReference type="PROSITE" id="PS51296">
    <property type="entry name" value="RIESKE"/>
    <property type="match status" value="1"/>
</dbReference>
<dbReference type="AlphaFoldDB" id="A0A382JIK6"/>
<keyword evidence="5" id="KW-0411">Iron-sulfur</keyword>
<sequence length="128" mass="13956">MVSPTTSSFTPTRSLDTLGWCDHGWGAVMPFLRNAWYIAAWAEEVTDGPIGRRLLGEKVVLYRLVDGTVVALEDRCCHRALPLSMGCVVGDRLQCGYHGLEYDQTGVCVNVPGQSTIPAGARIKSYPV</sequence>
<evidence type="ECO:0000313" key="7">
    <source>
        <dbReference type="EMBL" id="SVC10977.1"/>
    </source>
</evidence>
<dbReference type="PANTHER" id="PTHR21266">
    <property type="entry name" value="IRON-SULFUR DOMAIN CONTAINING PROTEIN"/>
    <property type="match status" value="1"/>
</dbReference>
<evidence type="ECO:0000256" key="4">
    <source>
        <dbReference type="ARBA" id="ARBA00023004"/>
    </source>
</evidence>
<keyword evidence="3" id="KW-0560">Oxidoreductase</keyword>
<keyword evidence="4" id="KW-0408">Iron</keyword>
<evidence type="ECO:0000259" key="6">
    <source>
        <dbReference type="PROSITE" id="PS51296"/>
    </source>
</evidence>
<accession>A0A382JIK6</accession>
<dbReference type="GO" id="GO:0046872">
    <property type="term" value="F:metal ion binding"/>
    <property type="evidence" value="ECO:0007669"/>
    <property type="project" value="UniProtKB-KW"/>
</dbReference>
<keyword evidence="1" id="KW-0001">2Fe-2S</keyword>
<dbReference type="GO" id="GO:0016491">
    <property type="term" value="F:oxidoreductase activity"/>
    <property type="evidence" value="ECO:0007669"/>
    <property type="project" value="UniProtKB-KW"/>
</dbReference>
<dbReference type="InterPro" id="IPR036922">
    <property type="entry name" value="Rieske_2Fe-2S_sf"/>
</dbReference>
<dbReference type="SUPFAM" id="SSF50022">
    <property type="entry name" value="ISP domain"/>
    <property type="match status" value="1"/>
</dbReference>